<evidence type="ECO:0000259" key="4">
    <source>
        <dbReference type="Pfam" id="PF13579"/>
    </source>
</evidence>
<dbReference type="GO" id="GO:0016757">
    <property type="term" value="F:glycosyltransferase activity"/>
    <property type="evidence" value="ECO:0007669"/>
    <property type="project" value="UniProtKB-KW"/>
</dbReference>
<dbReference type="PANTHER" id="PTHR12526:SF510">
    <property type="entry name" value="D-INOSITOL 3-PHOSPHATE GLYCOSYLTRANSFERASE"/>
    <property type="match status" value="1"/>
</dbReference>
<reference evidence="6" key="1">
    <citation type="submission" date="2020-06" db="EMBL/GenBank/DDBJ databases">
        <title>Nostoc edaphicum CCNP1411 genome.</title>
        <authorList>
            <person name="Fidor A."/>
            <person name="Grabski M."/>
            <person name="Gawor J."/>
            <person name="Gromadka R."/>
            <person name="Wegrzyn G."/>
            <person name="Mazur-Marzec H."/>
        </authorList>
    </citation>
    <scope>NUCLEOTIDE SEQUENCE [LARGE SCALE GENOMIC DNA]</scope>
    <source>
        <strain evidence="6">CCNP1411</strain>
    </source>
</reference>
<evidence type="ECO:0000313" key="5">
    <source>
        <dbReference type="EMBL" id="QMS92105.1"/>
    </source>
</evidence>
<dbReference type="InterPro" id="IPR028098">
    <property type="entry name" value="Glyco_trans_4-like_N"/>
</dbReference>
<dbReference type="SUPFAM" id="SSF53756">
    <property type="entry name" value="UDP-Glycosyltransferase/glycogen phosphorylase"/>
    <property type="match status" value="1"/>
</dbReference>
<dbReference type="Pfam" id="PF00534">
    <property type="entry name" value="Glycos_transf_1"/>
    <property type="match status" value="1"/>
</dbReference>
<keyword evidence="6" id="KW-1185">Reference proteome</keyword>
<evidence type="ECO:0000256" key="2">
    <source>
        <dbReference type="ARBA" id="ARBA00022679"/>
    </source>
</evidence>
<gene>
    <name evidence="5" type="ORF">HUN01_32560</name>
</gene>
<dbReference type="AlphaFoldDB" id="A0A7D7QRL1"/>
<dbReference type="PANTHER" id="PTHR12526">
    <property type="entry name" value="GLYCOSYLTRANSFERASE"/>
    <property type="match status" value="1"/>
</dbReference>
<accession>A0A7D7QRL1</accession>
<dbReference type="InterPro" id="IPR001296">
    <property type="entry name" value="Glyco_trans_1"/>
</dbReference>
<keyword evidence="1" id="KW-0328">Glycosyltransferase</keyword>
<dbReference type="EMBL" id="CP054698">
    <property type="protein sequence ID" value="QMS92105.1"/>
    <property type="molecule type" value="Genomic_DNA"/>
</dbReference>
<keyword evidence="2 5" id="KW-0808">Transferase</keyword>
<dbReference type="Proteomes" id="UP000514713">
    <property type="component" value="Chromosome"/>
</dbReference>
<protein>
    <submittedName>
        <fullName evidence="5">Glycosyltransferase</fullName>
    </submittedName>
</protein>
<evidence type="ECO:0000313" key="6">
    <source>
        <dbReference type="Proteomes" id="UP000514713"/>
    </source>
</evidence>
<dbReference type="KEGG" id="ned:HUN01_32560"/>
<dbReference type="Gene3D" id="3.40.50.2000">
    <property type="entry name" value="Glycogen Phosphorylase B"/>
    <property type="match status" value="2"/>
</dbReference>
<sequence length="486" mass="53667">MNTLPTLNLVKSLENSAPETPNSQPPNSQPMYALISVHGDPTAEIGKEGAGGQNVYVRELGLALAKRGCQVDMFTRREHPNQEEIVELAPGCRTIRLNAGPAEFISRNNLFEYLPEFVEAWLDFQQRTGRNYALIHTNYWLSAWVGLELKSRLGLPQVHTYHSIGAVKYRNVENPPQIAAIRNCVERAILEQADYVISTSPQEAEDLRQLISQHGRIKVIPCGINTEHFGSVSKEVARQQLGIAPDSQIILYVGRFDPRKGVETLVRACANLLPSAFQLYLVGGCREDGADFKEQQRIETLVNDLGLEAVTVFTGRISQALLPAYYAAGDICVVPSYYEPFGLVAIEAMAAGTPVIASNVGGLQHTVVHGETGFLVPPRDSKALAIAIHSLLQNPTLKQSYGNAAQNWVQSRFSTQGVATQVHELYQSLTLDTFVQEIIQTKKLTPDLERQIQNLLKSKVLKSNEIKALEKLIDSFSNGIVQWATS</sequence>
<feature type="domain" description="Glycosyl transferase family 1" evidence="3">
    <location>
        <begin position="234"/>
        <end position="408"/>
    </location>
</feature>
<evidence type="ECO:0000259" key="3">
    <source>
        <dbReference type="Pfam" id="PF00534"/>
    </source>
</evidence>
<organism evidence="5 6">
    <name type="scientific">Nostoc edaphicum CCNP1411</name>
    <dbReference type="NCBI Taxonomy" id="1472755"/>
    <lineage>
        <taxon>Bacteria</taxon>
        <taxon>Bacillati</taxon>
        <taxon>Cyanobacteriota</taxon>
        <taxon>Cyanophyceae</taxon>
        <taxon>Nostocales</taxon>
        <taxon>Nostocaceae</taxon>
        <taxon>Nostoc</taxon>
    </lineage>
</organism>
<feature type="domain" description="Glycosyltransferase subfamily 4-like N-terminal" evidence="4">
    <location>
        <begin position="51"/>
        <end position="223"/>
    </location>
</feature>
<dbReference type="Pfam" id="PF13579">
    <property type="entry name" value="Glyco_trans_4_4"/>
    <property type="match status" value="1"/>
</dbReference>
<proteinExistence type="predicted"/>
<evidence type="ECO:0000256" key="1">
    <source>
        <dbReference type="ARBA" id="ARBA00022676"/>
    </source>
</evidence>
<name>A0A7D7QRL1_9NOSO</name>